<feature type="domain" description="Phosphatidic acid phosphatase type 2/haloperoxidase" evidence="7">
    <location>
        <begin position="95"/>
        <end position="252"/>
    </location>
</feature>
<keyword evidence="9" id="KW-1185">Reference proteome</keyword>
<evidence type="ECO:0000259" key="7">
    <source>
        <dbReference type="SMART" id="SM00014"/>
    </source>
</evidence>
<dbReference type="OMA" id="GYAGYYN"/>
<dbReference type="GO" id="GO:0007165">
    <property type="term" value="P:signal transduction"/>
    <property type="evidence" value="ECO:0007669"/>
    <property type="project" value="TreeGrafter"/>
</dbReference>
<comment type="similarity">
    <text evidence="2">Belongs to the PA-phosphatase related phosphoesterase family.</text>
</comment>
<dbReference type="GO" id="GO:0046839">
    <property type="term" value="P:phospholipid dephosphorylation"/>
    <property type="evidence" value="ECO:0007669"/>
    <property type="project" value="TreeGrafter"/>
</dbReference>
<evidence type="ECO:0000313" key="8">
    <source>
        <dbReference type="EMBL" id="TRY62760.1"/>
    </source>
</evidence>
<dbReference type="InterPro" id="IPR043216">
    <property type="entry name" value="PAP-like"/>
</dbReference>
<sequence>MSFRNPSVFGICGNLLLVLLVYGIYEKIRHSHSVHRGFFCDDQTLKYPYIEEYVSWRVVKLWGYIVPAIIILIGDAFVPIHPHKTFLQRLLNAGNVYLVFLFGMYSTQLIYEWIKKNVARPRPHFFDVCQPVYDEKACFRGEYIWDFTCAGNAELFSDMAERLDKVEEVQESFVSGHTTFSFSIATFLLIYLNSRLMWKRVPASNLALMLVQIGIICTALFFSITRLVDHHHHASDIVAGSVIGTLIQLYVAYMSNAYLAPNYDEIFEEEQTPLIRSQPPSYSSLP</sequence>
<keyword evidence="4 6" id="KW-1133">Transmembrane helix</keyword>
<dbReference type="SMART" id="SM00014">
    <property type="entry name" value="acidPPc"/>
    <property type="match status" value="1"/>
</dbReference>
<feature type="transmembrane region" description="Helical" evidence="6">
    <location>
        <begin position="206"/>
        <end position="225"/>
    </location>
</feature>
<evidence type="ECO:0000256" key="1">
    <source>
        <dbReference type="ARBA" id="ARBA00004141"/>
    </source>
</evidence>
<accession>A0A553NBE9</accession>
<keyword evidence="3 6" id="KW-0812">Transmembrane</keyword>
<comment type="caution">
    <text evidence="8">The sequence shown here is derived from an EMBL/GenBank/DDBJ whole genome shotgun (WGS) entry which is preliminary data.</text>
</comment>
<dbReference type="EMBL" id="VCGU01000458">
    <property type="protein sequence ID" value="TRY62760.1"/>
    <property type="molecule type" value="Genomic_DNA"/>
</dbReference>
<dbReference type="OrthoDB" id="8907274at2759"/>
<proteinExistence type="inferred from homology"/>
<feature type="transmembrane region" description="Helical" evidence="6">
    <location>
        <begin position="7"/>
        <end position="25"/>
    </location>
</feature>
<evidence type="ECO:0000313" key="9">
    <source>
        <dbReference type="Proteomes" id="UP000318571"/>
    </source>
</evidence>
<dbReference type="Pfam" id="PF01569">
    <property type="entry name" value="PAP2"/>
    <property type="match status" value="1"/>
</dbReference>
<reference evidence="8 9" key="1">
    <citation type="journal article" date="2018" name="Nat. Ecol. Evol.">
        <title>Genomic signatures of mitonuclear coevolution across populations of Tigriopus californicus.</title>
        <authorList>
            <person name="Barreto F.S."/>
            <person name="Watson E.T."/>
            <person name="Lima T.G."/>
            <person name="Willett C.S."/>
            <person name="Edmands S."/>
            <person name="Li W."/>
            <person name="Burton R.S."/>
        </authorList>
    </citation>
    <scope>NUCLEOTIDE SEQUENCE [LARGE SCALE GENOMIC DNA]</scope>
    <source>
        <strain evidence="8 9">San Diego</strain>
    </source>
</reference>
<gene>
    <name evidence="8" type="ORF">TCAL_10993</name>
</gene>
<dbReference type="InterPro" id="IPR000326">
    <property type="entry name" value="PAP2/HPO"/>
</dbReference>
<evidence type="ECO:0000256" key="5">
    <source>
        <dbReference type="ARBA" id="ARBA00023136"/>
    </source>
</evidence>
<dbReference type="PANTHER" id="PTHR10165:SF103">
    <property type="entry name" value="PHOSPHOLIPID PHOSPHATASE HOMOLOG 1.2 HOMOLOG"/>
    <property type="match status" value="1"/>
</dbReference>
<evidence type="ECO:0000256" key="3">
    <source>
        <dbReference type="ARBA" id="ARBA00022692"/>
    </source>
</evidence>
<feature type="transmembrane region" description="Helical" evidence="6">
    <location>
        <begin position="237"/>
        <end position="253"/>
    </location>
</feature>
<dbReference type="GO" id="GO:0005886">
    <property type="term" value="C:plasma membrane"/>
    <property type="evidence" value="ECO:0007669"/>
    <property type="project" value="TreeGrafter"/>
</dbReference>
<comment type="subcellular location">
    <subcellularLocation>
        <location evidence="1">Membrane</location>
        <topology evidence="1">Multi-pass membrane protein</topology>
    </subcellularLocation>
</comment>
<name>A0A553NBE9_TIGCA</name>
<dbReference type="SUPFAM" id="SSF48317">
    <property type="entry name" value="Acid phosphatase/Vanadium-dependent haloperoxidase"/>
    <property type="match status" value="1"/>
</dbReference>
<dbReference type="STRING" id="6832.A0A553NBE9"/>
<organism evidence="8 9">
    <name type="scientific">Tigriopus californicus</name>
    <name type="common">Marine copepod</name>
    <dbReference type="NCBI Taxonomy" id="6832"/>
    <lineage>
        <taxon>Eukaryota</taxon>
        <taxon>Metazoa</taxon>
        <taxon>Ecdysozoa</taxon>
        <taxon>Arthropoda</taxon>
        <taxon>Crustacea</taxon>
        <taxon>Multicrustacea</taxon>
        <taxon>Hexanauplia</taxon>
        <taxon>Copepoda</taxon>
        <taxon>Harpacticoida</taxon>
        <taxon>Harpacticidae</taxon>
        <taxon>Tigriopus</taxon>
    </lineage>
</organism>
<evidence type="ECO:0000256" key="2">
    <source>
        <dbReference type="ARBA" id="ARBA00008816"/>
    </source>
</evidence>
<dbReference type="InterPro" id="IPR036938">
    <property type="entry name" value="PAP2/HPO_sf"/>
</dbReference>
<dbReference type="GO" id="GO:0006644">
    <property type="term" value="P:phospholipid metabolic process"/>
    <property type="evidence" value="ECO:0007669"/>
    <property type="project" value="InterPro"/>
</dbReference>
<feature type="transmembrane region" description="Helical" evidence="6">
    <location>
        <begin position="61"/>
        <end position="78"/>
    </location>
</feature>
<feature type="transmembrane region" description="Helical" evidence="6">
    <location>
        <begin position="90"/>
        <end position="111"/>
    </location>
</feature>
<dbReference type="PANTHER" id="PTHR10165">
    <property type="entry name" value="LIPID PHOSPHATE PHOSPHATASE"/>
    <property type="match status" value="1"/>
</dbReference>
<protein>
    <recommendedName>
        <fullName evidence="7">Phosphatidic acid phosphatase type 2/haloperoxidase domain-containing protein</fullName>
    </recommendedName>
</protein>
<evidence type="ECO:0000256" key="6">
    <source>
        <dbReference type="SAM" id="Phobius"/>
    </source>
</evidence>
<feature type="transmembrane region" description="Helical" evidence="6">
    <location>
        <begin position="173"/>
        <end position="194"/>
    </location>
</feature>
<dbReference type="AlphaFoldDB" id="A0A553NBE9"/>
<dbReference type="GO" id="GO:0008195">
    <property type="term" value="F:phosphatidate phosphatase activity"/>
    <property type="evidence" value="ECO:0007669"/>
    <property type="project" value="TreeGrafter"/>
</dbReference>
<dbReference type="Proteomes" id="UP000318571">
    <property type="component" value="Chromosome 10"/>
</dbReference>
<evidence type="ECO:0000256" key="4">
    <source>
        <dbReference type="ARBA" id="ARBA00022989"/>
    </source>
</evidence>
<dbReference type="Gene3D" id="1.20.144.10">
    <property type="entry name" value="Phosphatidic acid phosphatase type 2/haloperoxidase"/>
    <property type="match status" value="1"/>
</dbReference>
<keyword evidence="5 6" id="KW-0472">Membrane</keyword>